<organism evidence="1 2">
    <name type="scientific">Desulfobacula toluolica (strain DSM 7467 / Tol2)</name>
    <dbReference type="NCBI Taxonomy" id="651182"/>
    <lineage>
        <taxon>Bacteria</taxon>
        <taxon>Pseudomonadati</taxon>
        <taxon>Thermodesulfobacteriota</taxon>
        <taxon>Desulfobacteria</taxon>
        <taxon>Desulfobacterales</taxon>
        <taxon>Desulfobacteraceae</taxon>
        <taxon>Desulfobacula</taxon>
    </lineage>
</organism>
<protein>
    <submittedName>
        <fullName evidence="1">Uncharacterized protein</fullName>
    </submittedName>
</protein>
<gene>
    <name evidence="1" type="ordered locus">TOL2_C05460</name>
</gene>
<evidence type="ECO:0000313" key="2">
    <source>
        <dbReference type="Proteomes" id="UP000007347"/>
    </source>
</evidence>
<dbReference type="HOGENOM" id="CLU_084692_0_0_7"/>
<dbReference type="EMBL" id="FO203503">
    <property type="protein sequence ID" value="CCK78714.1"/>
    <property type="molecule type" value="Genomic_DNA"/>
</dbReference>
<dbReference type="AlphaFoldDB" id="K0N3L3"/>
<sequence>MFENIETLIKNKNKFLGTILADFPEIKHKKLSTIQKVIYEKHDWHILKIGAKKEIKNNKPDFDKENLEDWPHVTVIINNHPEIQTIAISINRKAFSSTQVVANLIKNAVQDQLYKYDFVMHVEAKFQKNKFWALINEYKEDIIALKFELISPDMKETSKILSLDLGTINKLTNSHKINLELNSFNGNALDINQENDNIRSLVDYAAEGGGDISIKISGLQRRKRASKFIKSVKFDEISLDNPTNEILESLTKILICIPL</sequence>
<evidence type="ECO:0000313" key="1">
    <source>
        <dbReference type="EMBL" id="CCK78714.1"/>
    </source>
</evidence>
<keyword evidence="2" id="KW-1185">Reference proteome</keyword>
<dbReference type="Proteomes" id="UP000007347">
    <property type="component" value="Chromosome"/>
</dbReference>
<proteinExistence type="predicted"/>
<accession>K0N3L3</accession>
<name>K0N3L3_DESTT</name>
<dbReference type="KEGG" id="dto:TOL2_C05460"/>
<reference evidence="1 2" key="1">
    <citation type="journal article" date="2013" name="Environ. Microbiol.">
        <title>Complete genome, catabolic sub-proteomes and key-metabolites of Desulfobacula toluolica Tol2, a marine, aromatic compound-degrading, sulfate-reducing bacterium.</title>
        <authorList>
            <person name="Wohlbrand L."/>
            <person name="Jacob J.H."/>
            <person name="Kube M."/>
            <person name="Mussmann M."/>
            <person name="Jarling R."/>
            <person name="Beck A."/>
            <person name="Amann R."/>
            <person name="Wilkes H."/>
            <person name="Reinhardt R."/>
            <person name="Rabus R."/>
        </authorList>
    </citation>
    <scope>NUCLEOTIDE SEQUENCE [LARGE SCALE GENOMIC DNA]</scope>
    <source>
        <strain evidence="2">DSM 7467 / Tol2</strain>
    </source>
</reference>